<comment type="caution">
    <text evidence="2">The sequence shown here is derived from an EMBL/GenBank/DDBJ whole genome shotgun (WGS) entry which is preliminary data.</text>
</comment>
<name>A0A392RCU7_9FABA</name>
<proteinExistence type="predicted"/>
<evidence type="ECO:0000256" key="1">
    <source>
        <dbReference type="SAM" id="MobiDB-lite"/>
    </source>
</evidence>
<dbReference type="EMBL" id="LXQA010213806">
    <property type="protein sequence ID" value="MCI34458.1"/>
    <property type="molecule type" value="Genomic_DNA"/>
</dbReference>
<evidence type="ECO:0000313" key="2">
    <source>
        <dbReference type="EMBL" id="MCI34458.1"/>
    </source>
</evidence>
<feature type="non-terminal residue" evidence="2">
    <location>
        <position position="1"/>
    </location>
</feature>
<dbReference type="AlphaFoldDB" id="A0A392RCU7"/>
<evidence type="ECO:0000313" key="3">
    <source>
        <dbReference type="Proteomes" id="UP000265520"/>
    </source>
</evidence>
<protein>
    <submittedName>
        <fullName evidence="2">Uncharacterized protein</fullName>
    </submittedName>
</protein>
<dbReference type="Proteomes" id="UP000265520">
    <property type="component" value="Unassembled WGS sequence"/>
</dbReference>
<accession>A0A392RCU7</accession>
<feature type="compositionally biased region" description="Basic and acidic residues" evidence="1">
    <location>
        <begin position="1"/>
        <end position="13"/>
    </location>
</feature>
<organism evidence="2 3">
    <name type="scientific">Trifolium medium</name>
    <dbReference type="NCBI Taxonomy" id="97028"/>
    <lineage>
        <taxon>Eukaryota</taxon>
        <taxon>Viridiplantae</taxon>
        <taxon>Streptophyta</taxon>
        <taxon>Embryophyta</taxon>
        <taxon>Tracheophyta</taxon>
        <taxon>Spermatophyta</taxon>
        <taxon>Magnoliopsida</taxon>
        <taxon>eudicotyledons</taxon>
        <taxon>Gunneridae</taxon>
        <taxon>Pentapetalae</taxon>
        <taxon>rosids</taxon>
        <taxon>fabids</taxon>
        <taxon>Fabales</taxon>
        <taxon>Fabaceae</taxon>
        <taxon>Papilionoideae</taxon>
        <taxon>50 kb inversion clade</taxon>
        <taxon>NPAAA clade</taxon>
        <taxon>Hologalegina</taxon>
        <taxon>IRL clade</taxon>
        <taxon>Trifolieae</taxon>
        <taxon>Trifolium</taxon>
    </lineage>
</organism>
<reference evidence="2 3" key="1">
    <citation type="journal article" date="2018" name="Front. Plant Sci.">
        <title>Red Clover (Trifolium pratense) and Zigzag Clover (T. medium) - A Picture of Genomic Similarities and Differences.</title>
        <authorList>
            <person name="Dluhosova J."/>
            <person name="Istvanek J."/>
            <person name="Nedelnik J."/>
            <person name="Repkova J."/>
        </authorList>
    </citation>
    <scope>NUCLEOTIDE SEQUENCE [LARGE SCALE GENOMIC DNA]</scope>
    <source>
        <strain evidence="3">cv. 10/8</strain>
        <tissue evidence="2">Leaf</tissue>
    </source>
</reference>
<sequence>PAERLNRVGRDPSRVPQIEGDWGDWRDVMPRRRKASRQADASQDRQRWSSRHGGGQVQARFRGLSRTGYGFYDRYRGGSGVGYRDRSSS</sequence>
<feature type="region of interest" description="Disordered" evidence="1">
    <location>
        <begin position="1"/>
        <end position="60"/>
    </location>
</feature>
<keyword evidence="3" id="KW-1185">Reference proteome</keyword>